<keyword evidence="5 6" id="KW-0472">Membrane</keyword>
<reference evidence="8" key="1">
    <citation type="journal article" date="2016" name="Nature">
        <title>The genome of the seagrass Zostera marina reveals angiosperm adaptation to the sea.</title>
        <authorList>
            <person name="Olsen J.L."/>
            <person name="Rouze P."/>
            <person name="Verhelst B."/>
            <person name="Lin Y.-C."/>
            <person name="Bayer T."/>
            <person name="Collen J."/>
            <person name="Dattolo E."/>
            <person name="De Paoli E."/>
            <person name="Dittami S."/>
            <person name="Maumus F."/>
            <person name="Michel G."/>
            <person name="Kersting A."/>
            <person name="Lauritano C."/>
            <person name="Lohaus R."/>
            <person name="Toepel M."/>
            <person name="Tonon T."/>
            <person name="Vanneste K."/>
            <person name="Amirebrahimi M."/>
            <person name="Brakel J."/>
            <person name="Bostroem C."/>
            <person name="Chovatia M."/>
            <person name="Grimwood J."/>
            <person name="Jenkins J.W."/>
            <person name="Jueterbock A."/>
            <person name="Mraz A."/>
            <person name="Stam W.T."/>
            <person name="Tice H."/>
            <person name="Bornberg-Bauer E."/>
            <person name="Green P.J."/>
            <person name="Pearson G.A."/>
            <person name="Procaccini G."/>
            <person name="Duarte C.M."/>
            <person name="Schmutz J."/>
            <person name="Reusch T.B.H."/>
            <person name="Van de Peer Y."/>
        </authorList>
    </citation>
    <scope>NUCLEOTIDE SEQUENCE [LARGE SCALE GENOMIC DNA]</scope>
    <source>
        <strain evidence="8">cv. Finnish</strain>
    </source>
</reference>
<evidence type="ECO:0000256" key="3">
    <source>
        <dbReference type="ARBA" id="ARBA00022692"/>
    </source>
</evidence>
<feature type="transmembrane region" description="Helical" evidence="6">
    <location>
        <begin position="31"/>
        <end position="54"/>
    </location>
</feature>
<evidence type="ECO:0000313" key="8">
    <source>
        <dbReference type="Proteomes" id="UP000036987"/>
    </source>
</evidence>
<evidence type="ECO:0000256" key="1">
    <source>
        <dbReference type="ARBA" id="ARBA00004141"/>
    </source>
</evidence>
<accession>A0A0K9NTS8</accession>
<keyword evidence="3 6" id="KW-0812">Transmembrane</keyword>
<name>A0A0K9NTS8_ZOSMR</name>
<dbReference type="OMA" id="WFFVWKL"/>
<dbReference type="GO" id="GO:0016020">
    <property type="term" value="C:membrane"/>
    <property type="evidence" value="ECO:0000318"/>
    <property type="project" value="GO_Central"/>
</dbReference>
<dbReference type="InterPro" id="IPR045069">
    <property type="entry name" value="MATE_euk"/>
</dbReference>
<dbReference type="EMBL" id="LFYR01001802">
    <property type="protein sequence ID" value="KMZ59360.1"/>
    <property type="molecule type" value="Genomic_DNA"/>
</dbReference>
<evidence type="ECO:0000256" key="2">
    <source>
        <dbReference type="ARBA" id="ARBA00010199"/>
    </source>
</evidence>
<gene>
    <name evidence="7" type="ORF">ZOSMA_69G00580</name>
</gene>
<feature type="transmembrane region" description="Helical" evidence="6">
    <location>
        <begin position="253"/>
        <end position="274"/>
    </location>
</feature>
<proteinExistence type="inferred from homology"/>
<protein>
    <recommendedName>
        <fullName evidence="6">Protein DETOXIFICATION</fullName>
    </recommendedName>
    <alternativeName>
        <fullName evidence="6">Multidrug and toxic compound extrusion protein</fullName>
    </alternativeName>
</protein>
<feature type="transmembrane region" description="Helical" evidence="6">
    <location>
        <begin position="430"/>
        <end position="450"/>
    </location>
</feature>
<dbReference type="GO" id="GO:0042910">
    <property type="term" value="F:xenobiotic transmembrane transporter activity"/>
    <property type="evidence" value="ECO:0007669"/>
    <property type="project" value="InterPro"/>
</dbReference>
<dbReference type="PANTHER" id="PTHR11206">
    <property type="entry name" value="MULTIDRUG RESISTANCE PROTEIN"/>
    <property type="match status" value="1"/>
</dbReference>
<comment type="subcellular location">
    <subcellularLocation>
        <location evidence="1">Membrane</location>
        <topology evidence="1">Multi-pass membrane protein</topology>
    </subcellularLocation>
</comment>
<dbReference type="GO" id="GO:0022857">
    <property type="term" value="F:transmembrane transporter activity"/>
    <property type="evidence" value="ECO:0000318"/>
    <property type="project" value="GO_Central"/>
</dbReference>
<organism evidence="7 8">
    <name type="scientific">Zostera marina</name>
    <name type="common">Eelgrass</name>
    <dbReference type="NCBI Taxonomy" id="29655"/>
    <lineage>
        <taxon>Eukaryota</taxon>
        <taxon>Viridiplantae</taxon>
        <taxon>Streptophyta</taxon>
        <taxon>Embryophyta</taxon>
        <taxon>Tracheophyta</taxon>
        <taxon>Spermatophyta</taxon>
        <taxon>Magnoliopsida</taxon>
        <taxon>Liliopsida</taxon>
        <taxon>Zosteraceae</taxon>
        <taxon>Zostera</taxon>
    </lineage>
</organism>
<dbReference type="GO" id="GO:1990961">
    <property type="term" value="P:xenobiotic detoxification by transmembrane export across the plasma membrane"/>
    <property type="evidence" value="ECO:0007669"/>
    <property type="project" value="InterPro"/>
</dbReference>
<dbReference type="AlphaFoldDB" id="A0A0K9NTS8"/>
<comment type="caution">
    <text evidence="7">The sequence shown here is derived from an EMBL/GenBank/DDBJ whole genome shotgun (WGS) entry which is preliminary data.</text>
</comment>
<feature type="transmembrane region" description="Helical" evidence="6">
    <location>
        <begin position="147"/>
        <end position="168"/>
    </location>
</feature>
<keyword evidence="4 6" id="KW-1133">Transmembrane helix</keyword>
<evidence type="ECO:0000313" key="7">
    <source>
        <dbReference type="EMBL" id="KMZ59360.1"/>
    </source>
</evidence>
<comment type="similarity">
    <text evidence="2 6">Belongs to the multi antimicrobial extrusion (MATE) (TC 2.A.66.1) family.</text>
</comment>
<feature type="transmembrane region" description="Helical" evidence="6">
    <location>
        <begin position="328"/>
        <end position="349"/>
    </location>
</feature>
<feature type="transmembrane region" description="Helical" evidence="6">
    <location>
        <begin position="174"/>
        <end position="196"/>
    </location>
</feature>
<feature type="transmembrane region" description="Helical" evidence="6">
    <location>
        <begin position="286"/>
        <end position="308"/>
    </location>
</feature>
<feature type="transmembrane region" description="Helical" evidence="6">
    <location>
        <begin position="208"/>
        <end position="227"/>
    </location>
</feature>
<evidence type="ECO:0000256" key="6">
    <source>
        <dbReference type="RuleBase" id="RU004914"/>
    </source>
</evidence>
<feature type="transmembrane region" description="Helical" evidence="6">
    <location>
        <begin position="106"/>
        <end position="126"/>
    </location>
</feature>
<sequence>MDLHRSPEERTIIGRGCWSLDVTELTLQVKFAVPMVLTNASYYIIPLVSVMFAGRLGDVELAGSTLANSWAVVTAFAIAIGLSGSLETLCGQNYGARQYGMLGLHLQASMIISFLFSIPISMLWIYSEPLLLLLHQDPETSRMASVYLRYLIPGIFAYAFLQCILRFLQTQGAFVPLAVCSLLPLLLHVGLTYLTVHVWGLGYIGAPLSAVISLWISLFMLVFYVHFSTRFRFTWQGLSMECFDHIIPNLRLAIPSAVMVCLEFWAFEVLVLLAGLLPDSQTSTSVIAMCVATETVVYTIIFGLAAVVSTRVSNELGNGNPDRAKNAVATTLQLSIAMAALVVLMLLLGHNIWANFFSESILINAEFAKMTPLLATSLLLDSAQGILSGVARGCGYQHLAAWTNLGSFYIIGTPLSVILSFVLGLHDKGLWIGLICGLSCQTCTLVLITIRTDWNNLNLFVDKKETDALLVS</sequence>
<keyword evidence="8" id="KW-1185">Reference proteome</keyword>
<dbReference type="CDD" id="cd13132">
    <property type="entry name" value="MATE_eukaryotic"/>
    <property type="match status" value="1"/>
</dbReference>
<dbReference type="InterPro" id="IPR002528">
    <property type="entry name" value="MATE_fam"/>
</dbReference>
<dbReference type="GO" id="GO:0015297">
    <property type="term" value="F:antiporter activity"/>
    <property type="evidence" value="ECO:0007669"/>
    <property type="project" value="InterPro"/>
</dbReference>
<evidence type="ECO:0000256" key="4">
    <source>
        <dbReference type="ARBA" id="ARBA00022989"/>
    </source>
</evidence>
<evidence type="ECO:0000256" key="5">
    <source>
        <dbReference type="ARBA" id="ARBA00023136"/>
    </source>
</evidence>
<feature type="transmembrane region" description="Helical" evidence="6">
    <location>
        <begin position="400"/>
        <end position="423"/>
    </location>
</feature>
<dbReference type="Pfam" id="PF01554">
    <property type="entry name" value="MatE"/>
    <property type="match status" value="2"/>
</dbReference>
<dbReference type="STRING" id="29655.A0A0K9NTS8"/>
<dbReference type="Proteomes" id="UP000036987">
    <property type="component" value="Unassembled WGS sequence"/>
</dbReference>
<dbReference type="NCBIfam" id="TIGR00797">
    <property type="entry name" value="matE"/>
    <property type="match status" value="1"/>
</dbReference>
<dbReference type="OrthoDB" id="2126698at2759"/>
<feature type="transmembrane region" description="Helical" evidence="6">
    <location>
        <begin position="66"/>
        <end position="86"/>
    </location>
</feature>